<dbReference type="AlphaFoldDB" id="W9RAV9"/>
<name>W9RAV9_9ROSA</name>
<accession>W9RAV9</accession>
<proteinExistence type="predicted"/>
<evidence type="ECO:0000313" key="2">
    <source>
        <dbReference type="EMBL" id="EXB65811.1"/>
    </source>
</evidence>
<evidence type="ECO:0000313" key="3">
    <source>
        <dbReference type="Proteomes" id="UP000030645"/>
    </source>
</evidence>
<reference evidence="3" key="1">
    <citation type="submission" date="2013-01" db="EMBL/GenBank/DDBJ databases">
        <title>Draft Genome Sequence of a Mulberry Tree, Morus notabilis C.K. Schneid.</title>
        <authorList>
            <person name="He N."/>
            <person name="Zhao S."/>
        </authorList>
    </citation>
    <scope>NUCLEOTIDE SEQUENCE</scope>
</reference>
<feature type="region of interest" description="Disordered" evidence="1">
    <location>
        <begin position="45"/>
        <end position="65"/>
    </location>
</feature>
<dbReference type="Proteomes" id="UP000030645">
    <property type="component" value="Unassembled WGS sequence"/>
</dbReference>
<evidence type="ECO:0000256" key="1">
    <source>
        <dbReference type="SAM" id="MobiDB-lite"/>
    </source>
</evidence>
<gene>
    <name evidence="2" type="ORF">L484_004770</name>
</gene>
<protein>
    <submittedName>
        <fullName evidence="2">Uncharacterized protein</fullName>
    </submittedName>
</protein>
<keyword evidence="3" id="KW-1185">Reference proteome</keyword>
<organism evidence="2 3">
    <name type="scientific">Morus notabilis</name>
    <dbReference type="NCBI Taxonomy" id="981085"/>
    <lineage>
        <taxon>Eukaryota</taxon>
        <taxon>Viridiplantae</taxon>
        <taxon>Streptophyta</taxon>
        <taxon>Embryophyta</taxon>
        <taxon>Tracheophyta</taxon>
        <taxon>Spermatophyta</taxon>
        <taxon>Magnoliopsida</taxon>
        <taxon>eudicotyledons</taxon>
        <taxon>Gunneridae</taxon>
        <taxon>Pentapetalae</taxon>
        <taxon>rosids</taxon>
        <taxon>fabids</taxon>
        <taxon>Rosales</taxon>
        <taxon>Moraceae</taxon>
        <taxon>Moreae</taxon>
        <taxon>Morus</taxon>
    </lineage>
</organism>
<dbReference type="EMBL" id="KE344516">
    <property type="protein sequence ID" value="EXB65811.1"/>
    <property type="molecule type" value="Genomic_DNA"/>
</dbReference>
<sequence>MFKEMRFQAMPREKRLCPIFTESRLLEIKKVFIESRLHKTKCLRSRDREPLGEEPKKERPQQIDKHSIKRRDIPLKCHVAATTVTVPRSLGRTLIRSCHSSKWYPLMTEMLVGLPRSPLTLHAFNACHMSKKLPRCAIVGVVGALVLLEAVFAPEGRIRSTV</sequence>